<sequence length="1034" mass="113415">MPRNHNLGTSTLRNRNRVTNKTRLKVVHGTIDADPLVLDEDEEKARIVSTAGVDAEDANEHHLQAVLSAASQRHQSVGRPTRGGAAEKPAAPAAFIPTPDSNGLVDNYAELYPPDRWRDPASYIKSSETVEEACSNALIDAFTYLMDERDKDWLDRNNEEARGEGTSAQGAVSTPGTTTRSGLSQRSAKSKGKEPESAQPVGITEDEFELVMGIFEKVTHEKTEFLHHGLESGMAFPPFTDYQDTFSSPLAPSTFATFTVPSWIPPPAQLLRLARSIYPHWRERRQERGGHRIIPVLNYDESDVTNESYICFRRREIKAIRKTRASQATSSDKLIRLQAELVQSMELAKMLLSRETMKQDSVQQALQVCEKRLEFVDLKRKFPSLGVKEDDELLYDKERAVKKIKVEANGRLGIKLRTGGNGDPGSPALPVEIAIRPKERLSMISAAMDRDLLRKKERDHGYEDVTENAYQRPAFPTHRRLWKAIHSSRTSASPPLDEEGDMDSDSHVRYLRLRHTRTGGAAVDRRDAFLQRLGIRVDDATVPQRRDAFTRRLEELVTDEDEEHRSRLRERWKFDQDDDPVIAPEGSEEQDRLLVDDYDTKYLRHMMTLLTDQDQQYINNDPTLIFVTPEGRQQPVVPFRTGTQQPYVRRDLQAAQRVYTPGVVPQIAASRPVNGMPLPSLPNGVPIAMQAHMKAMQPPSAIPHMRISSNGGMRPPVLANVTTPASQQSSPPRTPSTPTGGGVNGTLPVADGDTVKLTSNVNGVSHNNTTPQAAQQPTNEVNLSPLDGVQQAQQQAGSPARPKSDAQHAGVVAANGYHVTMNGYPTMTNGTAYAHSRQHSGLPMQHMQNMQNVKMVFAPGQDITAMHANQGRPLSTPYMGHVVPAGAHFNMQLSAGANVNLKLPAGRQWASPLQQPAPLGNGADGVTGAGAMASSPHAAPGSLPARTPSANGSRPPNRTPSVNGVPVGHMMGNGQYSSHSLSPHLQHSPSPLSSALALPAHQSPPRPPLTPTMKMTSPSLQHQQQPVGSSQGGY</sequence>
<evidence type="ECO:0000313" key="2">
    <source>
        <dbReference type="Proteomes" id="UP000790709"/>
    </source>
</evidence>
<gene>
    <name evidence="1" type="ORF">BV22DRAFT_1015104</name>
</gene>
<proteinExistence type="predicted"/>
<comment type="caution">
    <text evidence="1">The sequence shown here is derived from an EMBL/GenBank/DDBJ whole genome shotgun (WGS) entry which is preliminary data.</text>
</comment>
<dbReference type="EMBL" id="MU266448">
    <property type="protein sequence ID" value="KAH7923575.1"/>
    <property type="molecule type" value="Genomic_DNA"/>
</dbReference>
<organism evidence="1 2">
    <name type="scientific">Leucogyrophana mollusca</name>
    <dbReference type="NCBI Taxonomy" id="85980"/>
    <lineage>
        <taxon>Eukaryota</taxon>
        <taxon>Fungi</taxon>
        <taxon>Dikarya</taxon>
        <taxon>Basidiomycota</taxon>
        <taxon>Agaricomycotina</taxon>
        <taxon>Agaricomycetes</taxon>
        <taxon>Agaricomycetidae</taxon>
        <taxon>Boletales</taxon>
        <taxon>Boletales incertae sedis</taxon>
        <taxon>Leucogyrophana</taxon>
    </lineage>
</organism>
<name>A0ACB8BCX3_9AGAM</name>
<accession>A0ACB8BCX3</accession>
<reference evidence="1" key="1">
    <citation type="journal article" date="2021" name="New Phytol.">
        <title>Evolutionary innovations through gain and loss of genes in the ectomycorrhizal Boletales.</title>
        <authorList>
            <person name="Wu G."/>
            <person name="Miyauchi S."/>
            <person name="Morin E."/>
            <person name="Kuo A."/>
            <person name="Drula E."/>
            <person name="Varga T."/>
            <person name="Kohler A."/>
            <person name="Feng B."/>
            <person name="Cao Y."/>
            <person name="Lipzen A."/>
            <person name="Daum C."/>
            <person name="Hundley H."/>
            <person name="Pangilinan J."/>
            <person name="Johnson J."/>
            <person name="Barry K."/>
            <person name="LaButti K."/>
            <person name="Ng V."/>
            <person name="Ahrendt S."/>
            <person name="Min B."/>
            <person name="Choi I.G."/>
            <person name="Park H."/>
            <person name="Plett J.M."/>
            <person name="Magnuson J."/>
            <person name="Spatafora J.W."/>
            <person name="Nagy L.G."/>
            <person name="Henrissat B."/>
            <person name="Grigoriev I.V."/>
            <person name="Yang Z.L."/>
            <person name="Xu J."/>
            <person name="Martin F.M."/>
        </authorList>
    </citation>
    <scope>NUCLEOTIDE SEQUENCE</scope>
    <source>
        <strain evidence="1">KUC20120723A-06</strain>
    </source>
</reference>
<keyword evidence="2" id="KW-1185">Reference proteome</keyword>
<dbReference type="Proteomes" id="UP000790709">
    <property type="component" value="Unassembled WGS sequence"/>
</dbReference>
<evidence type="ECO:0000313" key="1">
    <source>
        <dbReference type="EMBL" id="KAH7923575.1"/>
    </source>
</evidence>
<protein>
    <submittedName>
        <fullName evidence="1">Uncharacterized protein</fullName>
    </submittedName>
</protein>